<feature type="compositionally biased region" description="Basic residues" evidence="1">
    <location>
        <begin position="9"/>
        <end position="21"/>
    </location>
</feature>
<dbReference type="Proteomes" id="UP000714275">
    <property type="component" value="Unassembled WGS sequence"/>
</dbReference>
<dbReference type="GO" id="GO:0000122">
    <property type="term" value="P:negative regulation of transcription by RNA polymerase II"/>
    <property type="evidence" value="ECO:0007669"/>
    <property type="project" value="TreeGrafter"/>
</dbReference>
<dbReference type="EMBL" id="JABBWD010000010">
    <property type="protein sequence ID" value="KAG1780090.1"/>
    <property type="molecule type" value="Genomic_DNA"/>
</dbReference>
<dbReference type="PANTHER" id="PTHR12360">
    <property type="entry name" value="NUCLEAR TRANSCRIPTION FACTOR, X-BOX BINDING 1 NFX1"/>
    <property type="match status" value="1"/>
</dbReference>
<accession>A0A9P7D4M0</accession>
<sequence>MLSPNTKPNSKHSKLKSHRPRNPTSIFSLTAHPPSQASSLPKKAKPPSPKAPPADDLTSTLTCALSTHPYPDCPICFNPIRPEHHTWSCSSSDPSENLQCCWNTFHLKCIRAWASKSVKDLQDAWRARGEDRTGEWRCPGCQAKRESVPSSYRQVLLSSYHRSIPYSLRPPTQLCVSLLPPLLLVATAVFSPAILVPVQHALLPSGRAVGVDVKSRRSIVLPWHLQILPLVFPAA</sequence>
<dbReference type="InterPro" id="IPR034078">
    <property type="entry name" value="NFX1_fam"/>
</dbReference>
<feature type="region of interest" description="Disordered" evidence="1">
    <location>
        <begin position="1"/>
        <end position="57"/>
    </location>
</feature>
<evidence type="ECO:0000313" key="2">
    <source>
        <dbReference type="EMBL" id="KAG1780090.1"/>
    </source>
</evidence>
<dbReference type="AlphaFoldDB" id="A0A9P7D4M0"/>
<evidence type="ECO:0008006" key="4">
    <source>
        <dbReference type="Google" id="ProtNLM"/>
    </source>
</evidence>
<gene>
    <name evidence="2" type="ORF">EV702DRAFT_1194859</name>
</gene>
<protein>
    <recommendedName>
        <fullName evidence="4">RING-type domain-containing protein</fullName>
    </recommendedName>
</protein>
<name>A0A9P7D4M0_9AGAM</name>
<dbReference type="OrthoDB" id="6512771at2759"/>
<dbReference type="GO" id="GO:0000977">
    <property type="term" value="F:RNA polymerase II transcription regulatory region sequence-specific DNA binding"/>
    <property type="evidence" value="ECO:0007669"/>
    <property type="project" value="TreeGrafter"/>
</dbReference>
<evidence type="ECO:0000313" key="3">
    <source>
        <dbReference type="Proteomes" id="UP000714275"/>
    </source>
</evidence>
<keyword evidence="3" id="KW-1185">Reference proteome</keyword>
<dbReference type="PANTHER" id="PTHR12360:SF12">
    <property type="entry name" value="TRANSCRIPTIONAL REPRESSOR NF-X1"/>
    <property type="match status" value="1"/>
</dbReference>
<reference evidence="2" key="1">
    <citation type="journal article" date="2020" name="New Phytol.">
        <title>Comparative genomics reveals dynamic genome evolution in host specialist ectomycorrhizal fungi.</title>
        <authorList>
            <person name="Lofgren L.A."/>
            <person name="Nguyen N.H."/>
            <person name="Vilgalys R."/>
            <person name="Ruytinx J."/>
            <person name="Liao H.L."/>
            <person name="Branco S."/>
            <person name="Kuo A."/>
            <person name="LaButti K."/>
            <person name="Lipzen A."/>
            <person name="Andreopoulos W."/>
            <person name="Pangilinan J."/>
            <person name="Riley R."/>
            <person name="Hundley H."/>
            <person name="Na H."/>
            <person name="Barry K."/>
            <person name="Grigoriev I.V."/>
            <person name="Stajich J.E."/>
            <person name="Kennedy P.G."/>
        </authorList>
    </citation>
    <scope>NUCLEOTIDE SEQUENCE</scope>
    <source>
        <strain evidence="2">DOB743</strain>
    </source>
</reference>
<dbReference type="GO" id="GO:0000981">
    <property type="term" value="F:DNA-binding transcription factor activity, RNA polymerase II-specific"/>
    <property type="evidence" value="ECO:0007669"/>
    <property type="project" value="TreeGrafter"/>
</dbReference>
<evidence type="ECO:0000256" key="1">
    <source>
        <dbReference type="SAM" id="MobiDB-lite"/>
    </source>
</evidence>
<organism evidence="2 3">
    <name type="scientific">Suillus placidus</name>
    <dbReference type="NCBI Taxonomy" id="48579"/>
    <lineage>
        <taxon>Eukaryota</taxon>
        <taxon>Fungi</taxon>
        <taxon>Dikarya</taxon>
        <taxon>Basidiomycota</taxon>
        <taxon>Agaricomycotina</taxon>
        <taxon>Agaricomycetes</taxon>
        <taxon>Agaricomycetidae</taxon>
        <taxon>Boletales</taxon>
        <taxon>Suillineae</taxon>
        <taxon>Suillaceae</taxon>
        <taxon>Suillus</taxon>
    </lineage>
</organism>
<dbReference type="GO" id="GO:0005634">
    <property type="term" value="C:nucleus"/>
    <property type="evidence" value="ECO:0007669"/>
    <property type="project" value="TreeGrafter"/>
</dbReference>
<comment type="caution">
    <text evidence="2">The sequence shown here is derived from an EMBL/GenBank/DDBJ whole genome shotgun (WGS) entry which is preliminary data.</text>
</comment>
<proteinExistence type="predicted"/>